<keyword evidence="3 8" id="KW-0418">Kinase</keyword>
<name>A0A0A7S9E6_FRIPE</name>
<keyword evidence="2 8" id="KW-0547">Nucleotide-binding</keyword>
<feature type="binding site" evidence="8">
    <location>
        <begin position="148"/>
        <end position="149"/>
    </location>
    <ligand>
        <name>NAD(+)</name>
        <dbReference type="ChEBI" id="CHEBI:57540"/>
    </ligand>
</feature>
<dbReference type="EC" id="2.7.1.23" evidence="8"/>
<evidence type="ECO:0000256" key="7">
    <source>
        <dbReference type="ARBA" id="ARBA00047925"/>
    </source>
</evidence>
<dbReference type="STRING" id="1267021.FPB0191_02101"/>
<dbReference type="Proteomes" id="UP000030901">
    <property type="component" value="Chromosome"/>
</dbReference>
<evidence type="ECO:0000256" key="3">
    <source>
        <dbReference type="ARBA" id="ARBA00022777"/>
    </source>
</evidence>
<dbReference type="Pfam" id="PF20143">
    <property type="entry name" value="NAD_kinase_C"/>
    <property type="match status" value="1"/>
</dbReference>
<feature type="binding site" evidence="8">
    <location>
        <position position="248"/>
    </location>
    <ligand>
        <name>NAD(+)</name>
        <dbReference type="ChEBI" id="CHEBI:57540"/>
    </ligand>
</feature>
<evidence type="ECO:0000313" key="9">
    <source>
        <dbReference type="EMBL" id="AJA45911.1"/>
    </source>
</evidence>
<dbReference type="Gene3D" id="2.60.200.30">
    <property type="entry name" value="Probable inorganic polyphosphate/atp-NAD kinase, domain 2"/>
    <property type="match status" value="1"/>
</dbReference>
<evidence type="ECO:0000313" key="10">
    <source>
        <dbReference type="Proteomes" id="UP000030901"/>
    </source>
</evidence>
<dbReference type="GO" id="GO:0005524">
    <property type="term" value="F:ATP binding"/>
    <property type="evidence" value="ECO:0007669"/>
    <property type="project" value="UniProtKB-KW"/>
</dbReference>
<dbReference type="GO" id="GO:0006741">
    <property type="term" value="P:NADP+ biosynthetic process"/>
    <property type="evidence" value="ECO:0007669"/>
    <property type="project" value="UniProtKB-UniRule"/>
</dbReference>
<evidence type="ECO:0000256" key="6">
    <source>
        <dbReference type="ARBA" id="ARBA00023027"/>
    </source>
</evidence>
<keyword evidence="6 8" id="KW-0520">NAD</keyword>
<feature type="binding site" evidence="8">
    <location>
        <position position="178"/>
    </location>
    <ligand>
        <name>NAD(+)</name>
        <dbReference type="ChEBI" id="CHEBI:57540"/>
    </ligand>
</feature>
<dbReference type="GO" id="GO:0046872">
    <property type="term" value="F:metal ion binding"/>
    <property type="evidence" value="ECO:0007669"/>
    <property type="project" value="UniProtKB-UniRule"/>
</dbReference>
<dbReference type="Pfam" id="PF01513">
    <property type="entry name" value="NAD_kinase"/>
    <property type="match status" value="1"/>
</dbReference>
<dbReference type="RefSeq" id="WP_039105929.1">
    <property type="nucleotide sequence ID" value="NZ_CP009056.1"/>
</dbReference>
<feature type="binding site" evidence="8">
    <location>
        <position position="159"/>
    </location>
    <ligand>
        <name>NAD(+)</name>
        <dbReference type="ChEBI" id="CHEBI:57540"/>
    </ligand>
</feature>
<dbReference type="FunFam" id="2.60.200.30:FF:000009">
    <property type="entry name" value="Poly(P)/ATP NAD kinase"/>
    <property type="match status" value="1"/>
</dbReference>
<dbReference type="GO" id="GO:0051287">
    <property type="term" value="F:NAD binding"/>
    <property type="evidence" value="ECO:0007669"/>
    <property type="project" value="UniProtKB-ARBA"/>
</dbReference>
<dbReference type="HOGENOM" id="CLU_008831_0_1_6"/>
<comment type="catalytic activity">
    <reaction evidence="7 8">
        <text>NAD(+) + ATP = ADP + NADP(+) + H(+)</text>
        <dbReference type="Rhea" id="RHEA:18629"/>
        <dbReference type="ChEBI" id="CHEBI:15378"/>
        <dbReference type="ChEBI" id="CHEBI:30616"/>
        <dbReference type="ChEBI" id="CHEBI:57540"/>
        <dbReference type="ChEBI" id="CHEBI:58349"/>
        <dbReference type="ChEBI" id="CHEBI:456216"/>
        <dbReference type="EC" id="2.7.1.23"/>
    </reaction>
</comment>
<feature type="binding site" evidence="8">
    <location>
        <position position="78"/>
    </location>
    <ligand>
        <name>NAD(+)</name>
        <dbReference type="ChEBI" id="CHEBI:57540"/>
    </ligand>
</feature>
<comment type="subcellular location">
    <subcellularLocation>
        <location evidence="8">Cytoplasm</location>
    </subcellularLocation>
</comment>
<dbReference type="PANTHER" id="PTHR20275:SF0">
    <property type="entry name" value="NAD KINASE"/>
    <property type="match status" value="1"/>
</dbReference>
<evidence type="ECO:0000256" key="4">
    <source>
        <dbReference type="ARBA" id="ARBA00022840"/>
    </source>
</evidence>
<feature type="binding site" evidence="8">
    <location>
        <position position="176"/>
    </location>
    <ligand>
        <name>NAD(+)</name>
        <dbReference type="ChEBI" id="CHEBI:57540"/>
    </ligand>
</feature>
<evidence type="ECO:0000256" key="5">
    <source>
        <dbReference type="ARBA" id="ARBA00022857"/>
    </source>
</evidence>
<dbReference type="NCBIfam" id="NF002306">
    <property type="entry name" value="PRK01231.1"/>
    <property type="match status" value="1"/>
</dbReference>
<feature type="binding site" evidence="8">
    <location>
        <begin position="189"/>
        <end position="194"/>
    </location>
    <ligand>
        <name>NAD(+)</name>
        <dbReference type="ChEBI" id="CHEBI:57540"/>
    </ligand>
</feature>
<dbReference type="GO" id="GO:0005737">
    <property type="term" value="C:cytoplasm"/>
    <property type="evidence" value="ECO:0007669"/>
    <property type="project" value="UniProtKB-SubCell"/>
</dbReference>
<dbReference type="InterPro" id="IPR016064">
    <property type="entry name" value="NAD/diacylglycerol_kinase_sf"/>
</dbReference>
<evidence type="ECO:0000256" key="1">
    <source>
        <dbReference type="ARBA" id="ARBA00022679"/>
    </source>
</evidence>
<comment type="function">
    <text evidence="8">Involved in the regulation of the intracellular balance of NAD and NADP, and is a key enzyme in the biosynthesis of NADP. Catalyzes specifically the phosphorylation on 2'-hydroxyl of the adenosine moiety of NAD to yield NADP.</text>
</comment>
<gene>
    <name evidence="8" type="primary">nadK</name>
    <name evidence="9" type="ORF">FPB0191_02101</name>
</gene>
<feature type="binding site" evidence="8">
    <location>
        <begin position="73"/>
        <end position="74"/>
    </location>
    <ligand>
        <name>NAD(+)</name>
        <dbReference type="ChEBI" id="CHEBI:57540"/>
    </ligand>
</feature>
<dbReference type="InterPro" id="IPR017437">
    <property type="entry name" value="ATP-NAD_kinase_PpnK-typ_C"/>
</dbReference>
<dbReference type="GO" id="GO:0019674">
    <property type="term" value="P:NAD+ metabolic process"/>
    <property type="evidence" value="ECO:0007669"/>
    <property type="project" value="InterPro"/>
</dbReference>
<reference evidence="9 10" key="1">
    <citation type="journal article" date="2014" name="Appl. Environ. Microbiol.">
        <title>Gut symbionts from distinct hosts exhibit genotoxic activity via divergent colibactin biosynthetic pathways.</title>
        <authorList>
            <person name="Engel P."/>
            <person name="Vizcaino M.I."/>
            <person name="Crawford J.M."/>
        </authorList>
    </citation>
    <scope>NUCLEOTIDE SEQUENCE [LARGE SCALE GENOMIC DNA]</scope>
    <source>
        <strain evidence="9 10">PEB0191</strain>
    </source>
</reference>
<evidence type="ECO:0000256" key="2">
    <source>
        <dbReference type="ARBA" id="ARBA00022741"/>
    </source>
</evidence>
<keyword evidence="4 8" id="KW-0067">ATP-binding</keyword>
<keyword evidence="8" id="KW-0963">Cytoplasm</keyword>
<dbReference type="KEGG" id="fpp:FPB0191_02101"/>
<comment type="similarity">
    <text evidence="8">Belongs to the NAD kinase family.</text>
</comment>
<organism evidence="9 10">
    <name type="scientific">Frischella perrara</name>
    <dbReference type="NCBI Taxonomy" id="1267021"/>
    <lineage>
        <taxon>Bacteria</taxon>
        <taxon>Pseudomonadati</taxon>
        <taxon>Pseudomonadota</taxon>
        <taxon>Gammaproteobacteria</taxon>
        <taxon>Orbales</taxon>
        <taxon>Orbaceae</taxon>
        <taxon>Frischella</taxon>
    </lineage>
</organism>
<dbReference type="Gene3D" id="3.40.50.10330">
    <property type="entry name" value="Probable inorganic polyphosphate/atp-NAD kinase, domain 1"/>
    <property type="match status" value="1"/>
</dbReference>
<dbReference type="HAMAP" id="MF_00361">
    <property type="entry name" value="NAD_kinase"/>
    <property type="match status" value="1"/>
</dbReference>
<comment type="cofactor">
    <cofactor evidence="8">
        <name>a divalent metal cation</name>
        <dbReference type="ChEBI" id="CHEBI:60240"/>
    </cofactor>
</comment>
<dbReference type="NCBIfam" id="NF002893">
    <property type="entry name" value="PRK03378.1"/>
    <property type="match status" value="1"/>
</dbReference>
<feature type="active site" description="Proton acceptor" evidence="8">
    <location>
        <position position="73"/>
    </location>
</feature>
<dbReference type="PANTHER" id="PTHR20275">
    <property type="entry name" value="NAD KINASE"/>
    <property type="match status" value="1"/>
</dbReference>
<dbReference type="GO" id="GO:0003951">
    <property type="term" value="F:NAD+ kinase activity"/>
    <property type="evidence" value="ECO:0007669"/>
    <property type="project" value="UniProtKB-UniRule"/>
</dbReference>
<dbReference type="EMBL" id="CP009056">
    <property type="protein sequence ID" value="AJA45911.1"/>
    <property type="molecule type" value="Genomic_DNA"/>
</dbReference>
<keyword evidence="5 8" id="KW-0521">NADP</keyword>
<dbReference type="InterPro" id="IPR017438">
    <property type="entry name" value="ATP-NAD_kinase_N"/>
</dbReference>
<proteinExistence type="inferred from homology"/>
<dbReference type="SUPFAM" id="SSF111331">
    <property type="entry name" value="NAD kinase/diacylglycerol kinase-like"/>
    <property type="match status" value="1"/>
</dbReference>
<dbReference type="InterPro" id="IPR002504">
    <property type="entry name" value="NADK"/>
</dbReference>
<protein>
    <recommendedName>
        <fullName evidence="8">NAD kinase</fullName>
        <ecNumber evidence="8">2.7.1.23</ecNumber>
    </recommendedName>
    <alternativeName>
        <fullName evidence="8">ATP-dependent NAD kinase</fullName>
    </alternativeName>
</protein>
<keyword evidence="1 8" id="KW-0808">Transferase</keyword>
<evidence type="ECO:0000256" key="8">
    <source>
        <dbReference type="HAMAP-Rule" id="MF_00361"/>
    </source>
</evidence>
<comment type="caution">
    <text evidence="8">Lacks conserved residue(s) required for the propagation of feature annotation.</text>
</comment>
<accession>A0A0A7S9E6</accession>
<dbReference type="AlphaFoldDB" id="A0A0A7S9E6"/>
<dbReference type="OrthoDB" id="9774737at2"/>
<sequence>MHKQFNCIGLIGIPRQPTALVTHQIIFNWLKENGYQVLVEEKLSEHLAFDVEHFASLEEIGKQAQLAIIIGGDGNILRAARFLSYYDIKMIGINRGNLGFLTDISPDNAIENLSKVLLGDYIDDPRFLLEVSIYNKKGQNTASSFAVNEIVLHPSHVAHMIEYDAYINNRKAFSQRADGVIVATPTGSTAYSLSAGGPIITPQLDAIIITPMFPHSLSARPLVIKSNNVIKLKCPSAKEALQITCDSQVILNAEATDSIIIKRSQNAFNLIHTANYNYFKNLSSKLGWSKKLY</sequence>
<keyword evidence="10" id="KW-1185">Reference proteome</keyword>